<dbReference type="Proteomes" id="UP000185904">
    <property type="component" value="Unassembled WGS sequence"/>
</dbReference>
<feature type="region of interest" description="Disordered" evidence="1">
    <location>
        <begin position="1"/>
        <end position="47"/>
    </location>
</feature>
<protein>
    <recommendedName>
        <fullName evidence="4">Methyltransferase domain-containing protein</fullName>
    </recommendedName>
</protein>
<dbReference type="PANTHER" id="PTHR43591">
    <property type="entry name" value="METHYLTRANSFERASE"/>
    <property type="match status" value="1"/>
</dbReference>
<evidence type="ECO:0000313" key="3">
    <source>
        <dbReference type="Proteomes" id="UP000185904"/>
    </source>
</evidence>
<dbReference type="GO" id="GO:0008168">
    <property type="term" value="F:methyltransferase activity"/>
    <property type="evidence" value="ECO:0007669"/>
    <property type="project" value="TreeGrafter"/>
</dbReference>
<dbReference type="InterPro" id="IPR029063">
    <property type="entry name" value="SAM-dependent_MTases_sf"/>
</dbReference>
<dbReference type="AlphaFoldDB" id="A0A178D261"/>
<dbReference type="EMBL" id="LVCJ01000023">
    <property type="protein sequence ID" value="OAL36260.1"/>
    <property type="molecule type" value="Genomic_DNA"/>
</dbReference>
<dbReference type="CDD" id="cd02440">
    <property type="entry name" value="AdoMet_MTases"/>
    <property type="match status" value="1"/>
</dbReference>
<name>A0A178D261_9EURO</name>
<dbReference type="GeneID" id="34587836"/>
<proteinExistence type="predicted"/>
<keyword evidence="3" id="KW-1185">Reference proteome</keyword>
<dbReference type="Pfam" id="PF13489">
    <property type="entry name" value="Methyltransf_23"/>
    <property type="match status" value="1"/>
</dbReference>
<feature type="compositionally biased region" description="Polar residues" evidence="1">
    <location>
        <begin position="1"/>
        <end position="11"/>
    </location>
</feature>
<sequence length="425" mass="47690">MSDTTKQSPEQSLEPGAIVEQPAAPNPDAEIQPDSNEPSDVDSTLGDDATAASTSLASSVYKYHYEHGRRYHAYRQGAYTLPNDELEQARLDLLHHVFRLTLDGRLFRAPILASPQRVLDFGTGTGIWAVDFADEFPMASVIGTDLSPIQPDVVPPNVRFYVDDVESDWVEATTEAERYDFIHGRTMVGSIKDWDRLYQQALRSLNPGGWLEMQEYETHLKSDDDPELTRAPYLKRWQDEVNEGSKVFGKDLDVAKEQRERMSNAGFVDVRDDIYKVPVGVWPRDPKLKTLGKYQLGQVCSAIEPFALGFLTRYRGWSEDECRVLVAHVLRELQDFHNHLYVNFHFVYGRKPGVMLSSPPTAGGIGLGLGLGLGLDIDTDTPTIAEPLRQSHSLTRSPIHRTTVTPNEGKAPFAAPFGFLRYARK</sequence>
<evidence type="ECO:0008006" key="4">
    <source>
        <dbReference type="Google" id="ProtNLM"/>
    </source>
</evidence>
<organism evidence="2 3">
    <name type="scientific">Fonsecaea nubica</name>
    <dbReference type="NCBI Taxonomy" id="856822"/>
    <lineage>
        <taxon>Eukaryota</taxon>
        <taxon>Fungi</taxon>
        <taxon>Dikarya</taxon>
        <taxon>Ascomycota</taxon>
        <taxon>Pezizomycotina</taxon>
        <taxon>Eurotiomycetes</taxon>
        <taxon>Chaetothyriomycetidae</taxon>
        <taxon>Chaetothyriales</taxon>
        <taxon>Herpotrichiellaceae</taxon>
        <taxon>Fonsecaea</taxon>
    </lineage>
</organism>
<feature type="compositionally biased region" description="Polar residues" evidence="1">
    <location>
        <begin position="33"/>
        <end position="42"/>
    </location>
</feature>
<accession>A0A178D261</accession>
<gene>
    <name evidence="2" type="ORF">AYO20_04418</name>
</gene>
<dbReference type="SUPFAM" id="SSF53335">
    <property type="entry name" value="S-adenosyl-L-methionine-dependent methyltransferases"/>
    <property type="match status" value="1"/>
</dbReference>
<evidence type="ECO:0000313" key="2">
    <source>
        <dbReference type="EMBL" id="OAL36260.1"/>
    </source>
</evidence>
<comment type="caution">
    <text evidence="2">The sequence shown here is derived from an EMBL/GenBank/DDBJ whole genome shotgun (WGS) entry which is preliminary data.</text>
</comment>
<reference evidence="2 3" key="1">
    <citation type="submission" date="2016-03" db="EMBL/GenBank/DDBJ databases">
        <title>The draft genome sequence of Fonsecaea nubica causative agent of cutaneous subcutaneous infection in human host.</title>
        <authorList>
            <person name="Costa F."/>
            <person name="Sybren D.H."/>
            <person name="Raittz R.T."/>
            <person name="Weiss V.A."/>
            <person name="Leao A.C."/>
            <person name="Gomes R."/>
            <person name="De Souza E.M."/>
            <person name="Pedrosa F.O."/>
            <person name="Steffens M.B."/>
            <person name="Bombassaro A."/>
            <person name="Tadra-Sfeir M.Z."/>
            <person name="Moreno L.F."/>
            <person name="Najafzadeh M.J."/>
            <person name="Felipe M.S."/>
            <person name="Teixeira M."/>
            <person name="Sun J."/>
            <person name="Xi L."/>
            <person name="Castro M.A."/>
            <person name="Vicente V.A."/>
        </authorList>
    </citation>
    <scope>NUCLEOTIDE SEQUENCE [LARGE SCALE GENOMIC DNA]</scope>
    <source>
        <strain evidence="2 3">CBS 269.64</strain>
    </source>
</reference>
<dbReference type="Gene3D" id="3.40.50.150">
    <property type="entry name" value="Vaccinia Virus protein VP39"/>
    <property type="match status" value="1"/>
</dbReference>
<dbReference type="PANTHER" id="PTHR43591:SF10">
    <property type="entry name" value="ABC TRANSMEMBRANE TYPE-1 DOMAIN-CONTAINING PROTEIN-RELATED"/>
    <property type="match status" value="1"/>
</dbReference>
<evidence type="ECO:0000256" key="1">
    <source>
        <dbReference type="SAM" id="MobiDB-lite"/>
    </source>
</evidence>
<dbReference type="RefSeq" id="XP_022501272.1">
    <property type="nucleotide sequence ID" value="XM_022642714.1"/>
</dbReference>
<dbReference type="OrthoDB" id="2013972at2759"/>